<gene>
    <name evidence="1" type="ORF">PRUPE_1G164700</name>
</gene>
<sequence length="176" mass="20026">MDSLGRFIRIDWCMLEWTVVRSRSSPSGSDSTFGVETHVLPTWSPCSETTTLWPSRQGSSAATRPPAQWVESEVHGGVVDEGLALKNPRLLQQRNDLLYVATSCSRGSAAARWTGRGRTRGSMPIILILKMKLVCGLWRCRSRNRFLRLLIHSFASLSVFHCFFLWNWKAYNKAFF</sequence>
<name>M5XP43_PRUPE</name>
<organism evidence="1 2">
    <name type="scientific">Prunus persica</name>
    <name type="common">Peach</name>
    <name type="synonym">Amygdalus persica</name>
    <dbReference type="NCBI Taxonomy" id="3760"/>
    <lineage>
        <taxon>Eukaryota</taxon>
        <taxon>Viridiplantae</taxon>
        <taxon>Streptophyta</taxon>
        <taxon>Embryophyta</taxon>
        <taxon>Tracheophyta</taxon>
        <taxon>Spermatophyta</taxon>
        <taxon>Magnoliopsida</taxon>
        <taxon>eudicotyledons</taxon>
        <taxon>Gunneridae</taxon>
        <taxon>Pentapetalae</taxon>
        <taxon>rosids</taxon>
        <taxon>fabids</taxon>
        <taxon>Rosales</taxon>
        <taxon>Rosaceae</taxon>
        <taxon>Amygdaloideae</taxon>
        <taxon>Amygdaleae</taxon>
        <taxon>Prunus</taxon>
    </lineage>
</organism>
<keyword evidence="2" id="KW-1185">Reference proteome</keyword>
<reference evidence="1 2" key="1">
    <citation type="journal article" date="2013" name="Nat. Genet.">
        <title>The high-quality draft genome of peach (Prunus persica) identifies unique patterns of genetic diversity, domestication and genome evolution.</title>
        <authorList>
            <consortium name="International Peach Genome Initiative"/>
            <person name="Verde I."/>
            <person name="Abbott A.G."/>
            <person name="Scalabrin S."/>
            <person name="Jung S."/>
            <person name="Shu S."/>
            <person name="Marroni F."/>
            <person name="Zhebentyayeva T."/>
            <person name="Dettori M.T."/>
            <person name="Grimwood J."/>
            <person name="Cattonaro F."/>
            <person name="Zuccolo A."/>
            <person name="Rossini L."/>
            <person name="Jenkins J."/>
            <person name="Vendramin E."/>
            <person name="Meisel L.A."/>
            <person name="Decroocq V."/>
            <person name="Sosinski B."/>
            <person name="Prochnik S."/>
            <person name="Mitros T."/>
            <person name="Policriti A."/>
            <person name="Cipriani G."/>
            <person name="Dondini L."/>
            <person name="Ficklin S."/>
            <person name="Goodstein D.M."/>
            <person name="Xuan P."/>
            <person name="Del Fabbro C."/>
            <person name="Aramini V."/>
            <person name="Copetti D."/>
            <person name="Gonzalez S."/>
            <person name="Horner D.S."/>
            <person name="Falchi R."/>
            <person name="Lucas S."/>
            <person name="Mica E."/>
            <person name="Maldonado J."/>
            <person name="Lazzari B."/>
            <person name="Bielenberg D."/>
            <person name="Pirona R."/>
            <person name="Miculan M."/>
            <person name="Barakat A."/>
            <person name="Testolin R."/>
            <person name="Stella A."/>
            <person name="Tartarini S."/>
            <person name="Tonutti P."/>
            <person name="Arus P."/>
            <person name="Orellana A."/>
            <person name="Wells C."/>
            <person name="Main D."/>
            <person name="Vizzotto G."/>
            <person name="Silva H."/>
            <person name="Salamini F."/>
            <person name="Schmutz J."/>
            <person name="Morgante M."/>
            <person name="Rokhsar D.S."/>
        </authorList>
    </citation>
    <scope>NUCLEOTIDE SEQUENCE [LARGE SCALE GENOMIC DNA]</scope>
    <source>
        <strain evidence="2">cv. Nemared</strain>
    </source>
</reference>
<dbReference type="AlphaFoldDB" id="M5XP43"/>
<accession>M5XP43</accession>
<dbReference type="Gramene" id="ONI28844">
    <property type="protein sequence ID" value="ONI28844"/>
    <property type="gene ID" value="PRUPE_1G164700"/>
</dbReference>
<dbReference type="HOGENOM" id="CLU_1527704_0_0_1"/>
<proteinExistence type="predicted"/>
<dbReference type="EMBL" id="CM007651">
    <property type="protein sequence ID" value="ONI28844.1"/>
    <property type="molecule type" value="Genomic_DNA"/>
</dbReference>
<evidence type="ECO:0000313" key="2">
    <source>
        <dbReference type="Proteomes" id="UP000006882"/>
    </source>
</evidence>
<protein>
    <submittedName>
        <fullName evidence="1">Uncharacterized protein</fullName>
    </submittedName>
</protein>
<evidence type="ECO:0000313" key="1">
    <source>
        <dbReference type="EMBL" id="ONI28844.1"/>
    </source>
</evidence>
<dbReference type="Proteomes" id="UP000006882">
    <property type="component" value="Chromosome G1"/>
</dbReference>